<feature type="compositionally biased region" description="Basic and acidic residues" evidence="1">
    <location>
        <begin position="54"/>
        <end position="75"/>
    </location>
</feature>
<dbReference type="EMBL" id="KZ997984">
    <property type="protein sequence ID" value="RKO86694.1"/>
    <property type="molecule type" value="Genomic_DNA"/>
</dbReference>
<dbReference type="OrthoDB" id="2108at2759"/>
<feature type="region of interest" description="Disordered" evidence="1">
    <location>
        <begin position="54"/>
        <end position="95"/>
    </location>
</feature>
<dbReference type="SUPFAM" id="SSF53383">
    <property type="entry name" value="PLP-dependent transferases"/>
    <property type="match status" value="1"/>
</dbReference>
<sequence length="252" mass="27900">MTTFDSLSWTGIYQSDGGIRIFFLMFFVKVCIGFAQASRHHVTLSSTQEFGMERGGERESQLHMHQVGPREDGKHPQHRKHHRSLDMGQDSNVGAGQKRDDARLALFADRHPFRIFAAQARTGTARDEQRATSVDQEPTKSRLAEWLIPSDPADAHSRILLGNGASELIDLVTRAAPAGAWKPGPWPVQYKEYERSAIALGRTVLTPADPTPAGLTCIVNPNNPTGDYMHIEELKAYIEVNVPDGTDVMVGE</sequence>
<dbReference type="Proteomes" id="UP000269721">
    <property type="component" value="Unassembled WGS sequence"/>
</dbReference>
<name>A0A4P9W3I5_9FUNG</name>
<dbReference type="PANTHER" id="PTHR43799">
    <property type="entry name" value="AMINOTRANSFERASE, PUTATIVE-RELATED"/>
    <property type="match status" value="1"/>
</dbReference>
<evidence type="ECO:0000313" key="3">
    <source>
        <dbReference type="Proteomes" id="UP000269721"/>
    </source>
</evidence>
<protein>
    <recommendedName>
        <fullName evidence="4">Aminotransferase class I/classII domain-containing protein</fullName>
    </recommendedName>
</protein>
<evidence type="ECO:0000256" key="1">
    <source>
        <dbReference type="SAM" id="MobiDB-lite"/>
    </source>
</evidence>
<gene>
    <name evidence="2" type="ORF">BDK51DRAFT_48997</name>
</gene>
<evidence type="ECO:0000313" key="2">
    <source>
        <dbReference type="EMBL" id="RKO86694.1"/>
    </source>
</evidence>
<accession>A0A4P9W3I5</accession>
<proteinExistence type="predicted"/>
<reference evidence="3" key="1">
    <citation type="journal article" date="2018" name="Nat. Microbiol.">
        <title>Leveraging single-cell genomics to expand the fungal tree of life.</title>
        <authorList>
            <person name="Ahrendt S.R."/>
            <person name="Quandt C.A."/>
            <person name="Ciobanu D."/>
            <person name="Clum A."/>
            <person name="Salamov A."/>
            <person name="Andreopoulos B."/>
            <person name="Cheng J.F."/>
            <person name="Woyke T."/>
            <person name="Pelin A."/>
            <person name="Henrissat B."/>
            <person name="Reynolds N.K."/>
            <person name="Benny G.L."/>
            <person name="Smith M.E."/>
            <person name="James T.Y."/>
            <person name="Grigoriev I.V."/>
        </authorList>
    </citation>
    <scope>NUCLEOTIDE SEQUENCE [LARGE SCALE GENOMIC DNA]</scope>
</reference>
<dbReference type="Gene3D" id="3.40.640.10">
    <property type="entry name" value="Type I PLP-dependent aspartate aminotransferase-like (Major domain)"/>
    <property type="match status" value="1"/>
</dbReference>
<dbReference type="AlphaFoldDB" id="A0A4P9W3I5"/>
<keyword evidence="3" id="KW-1185">Reference proteome</keyword>
<dbReference type="InterPro" id="IPR015424">
    <property type="entry name" value="PyrdxlP-dep_Trfase"/>
</dbReference>
<dbReference type="PANTHER" id="PTHR43799:SF1">
    <property type="entry name" value="ASPARTATE AMINOTRANSFERASE"/>
    <property type="match status" value="1"/>
</dbReference>
<dbReference type="InterPro" id="IPR015421">
    <property type="entry name" value="PyrdxlP-dep_Trfase_major"/>
</dbReference>
<organism evidence="2 3">
    <name type="scientific">Blyttiomyces helicus</name>
    <dbReference type="NCBI Taxonomy" id="388810"/>
    <lineage>
        <taxon>Eukaryota</taxon>
        <taxon>Fungi</taxon>
        <taxon>Fungi incertae sedis</taxon>
        <taxon>Chytridiomycota</taxon>
        <taxon>Chytridiomycota incertae sedis</taxon>
        <taxon>Chytridiomycetes</taxon>
        <taxon>Chytridiomycetes incertae sedis</taxon>
        <taxon>Blyttiomyces</taxon>
    </lineage>
</organism>
<evidence type="ECO:0008006" key="4">
    <source>
        <dbReference type="Google" id="ProtNLM"/>
    </source>
</evidence>